<reference evidence="2" key="1">
    <citation type="submission" date="2017-09" db="EMBL/GenBank/DDBJ databases">
        <title>Depth-based differentiation of microbial function through sediment-hosted aquifers and enrichment of novel symbionts in the deep terrestrial subsurface.</title>
        <authorList>
            <person name="Probst A.J."/>
            <person name="Ladd B."/>
            <person name="Jarett J.K."/>
            <person name="Geller-Mcgrath D.E."/>
            <person name="Sieber C.M.K."/>
            <person name="Emerson J.B."/>
            <person name="Anantharaman K."/>
            <person name="Thomas B.C."/>
            <person name="Malmstrom R."/>
            <person name="Stieglmeier M."/>
            <person name="Klingl A."/>
            <person name="Woyke T."/>
            <person name="Ryan C.M."/>
            <person name="Banfield J.F."/>
        </authorList>
    </citation>
    <scope>NUCLEOTIDE SEQUENCE [LARGE SCALE GENOMIC DNA]</scope>
</reference>
<sequence>MAEEFLEILKQIVQKDISSLAEADIEFLRARKSYLSKEEVKKFAEVLEEVKKETKKRGRPKK</sequence>
<evidence type="ECO:0000313" key="2">
    <source>
        <dbReference type="Proteomes" id="UP000229777"/>
    </source>
</evidence>
<evidence type="ECO:0000313" key="1">
    <source>
        <dbReference type="EMBL" id="PJC32001.1"/>
    </source>
</evidence>
<comment type="caution">
    <text evidence="1">The sequence shown here is derived from an EMBL/GenBank/DDBJ whole genome shotgun (WGS) entry which is preliminary data.</text>
</comment>
<proteinExistence type="predicted"/>
<protein>
    <submittedName>
        <fullName evidence="1">Uncharacterized protein</fullName>
    </submittedName>
</protein>
<organism evidence="1 2">
    <name type="scientific">Candidatus Roizmanbacteria bacterium CG_4_9_14_0_2_um_filter_36_12</name>
    <dbReference type="NCBI Taxonomy" id="1974837"/>
    <lineage>
        <taxon>Bacteria</taxon>
        <taxon>Candidatus Roizmaniibacteriota</taxon>
    </lineage>
</organism>
<name>A0A2M8EZ34_9BACT</name>
<accession>A0A2M8EZ34</accession>
<dbReference type="AlphaFoldDB" id="A0A2M8EZ34"/>
<gene>
    <name evidence="1" type="ORF">CO049_03485</name>
</gene>
<dbReference type="Proteomes" id="UP000229777">
    <property type="component" value="Unassembled WGS sequence"/>
</dbReference>
<dbReference type="EMBL" id="PFSA01000061">
    <property type="protein sequence ID" value="PJC32001.1"/>
    <property type="molecule type" value="Genomic_DNA"/>
</dbReference>